<dbReference type="SUPFAM" id="SSF81383">
    <property type="entry name" value="F-box domain"/>
    <property type="match status" value="1"/>
</dbReference>
<evidence type="ECO:0000259" key="1">
    <source>
        <dbReference type="Pfam" id="PF00646"/>
    </source>
</evidence>
<name>A0AAV9MCW8_9SOLN</name>
<organism evidence="2 3">
    <name type="scientific">Solanum pinnatisectum</name>
    <name type="common">tansyleaf nightshade</name>
    <dbReference type="NCBI Taxonomy" id="50273"/>
    <lineage>
        <taxon>Eukaryota</taxon>
        <taxon>Viridiplantae</taxon>
        <taxon>Streptophyta</taxon>
        <taxon>Embryophyta</taxon>
        <taxon>Tracheophyta</taxon>
        <taxon>Spermatophyta</taxon>
        <taxon>Magnoliopsida</taxon>
        <taxon>eudicotyledons</taxon>
        <taxon>Gunneridae</taxon>
        <taxon>Pentapetalae</taxon>
        <taxon>asterids</taxon>
        <taxon>lamiids</taxon>
        <taxon>Solanales</taxon>
        <taxon>Solanaceae</taxon>
        <taxon>Solanoideae</taxon>
        <taxon>Solaneae</taxon>
        <taxon>Solanum</taxon>
    </lineage>
</organism>
<proteinExistence type="predicted"/>
<dbReference type="InterPro" id="IPR036047">
    <property type="entry name" value="F-box-like_dom_sf"/>
</dbReference>
<protein>
    <recommendedName>
        <fullName evidence="1">F-box domain-containing protein</fullName>
    </recommendedName>
</protein>
<comment type="caution">
    <text evidence="2">The sequence shown here is derived from an EMBL/GenBank/DDBJ whole genome shotgun (WGS) entry which is preliminary data.</text>
</comment>
<dbReference type="Pfam" id="PF00646">
    <property type="entry name" value="F-box"/>
    <property type="match status" value="1"/>
</dbReference>
<evidence type="ECO:0000313" key="2">
    <source>
        <dbReference type="EMBL" id="KAK4734984.1"/>
    </source>
</evidence>
<gene>
    <name evidence="2" type="ORF">R3W88_009245</name>
</gene>
<keyword evidence="3" id="KW-1185">Reference proteome</keyword>
<accession>A0AAV9MCW8</accession>
<sequence length="72" mass="8420">MRNDNRVEEHSGLSATVKMPHDIVMEIISRWPLKFVVQCKLLSKNFKGRISHPEFSKTLFQRQKVTLHNSSI</sequence>
<dbReference type="Proteomes" id="UP001311915">
    <property type="component" value="Unassembled WGS sequence"/>
</dbReference>
<dbReference type="EMBL" id="JAWPEI010000002">
    <property type="protein sequence ID" value="KAK4734984.1"/>
    <property type="molecule type" value="Genomic_DNA"/>
</dbReference>
<reference evidence="2 3" key="1">
    <citation type="submission" date="2023-10" db="EMBL/GenBank/DDBJ databases">
        <title>Genome-Wide Identification Analysis in wild type Solanum Pinnatisectum Reveals Some Genes Defensing Phytophthora Infestans.</title>
        <authorList>
            <person name="Sun C."/>
        </authorList>
    </citation>
    <scope>NUCLEOTIDE SEQUENCE [LARGE SCALE GENOMIC DNA]</scope>
    <source>
        <strain evidence="2">LQN</strain>
        <tissue evidence="2">Leaf</tissue>
    </source>
</reference>
<evidence type="ECO:0000313" key="3">
    <source>
        <dbReference type="Proteomes" id="UP001311915"/>
    </source>
</evidence>
<dbReference type="AlphaFoldDB" id="A0AAV9MCW8"/>
<feature type="domain" description="F-box" evidence="1">
    <location>
        <begin position="18"/>
        <end position="55"/>
    </location>
</feature>
<dbReference type="InterPro" id="IPR001810">
    <property type="entry name" value="F-box_dom"/>
</dbReference>